<dbReference type="InterPro" id="IPR034132">
    <property type="entry name" value="RP_Saci-like"/>
</dbReference>
<name>A0A4Z2CSY5_SCHJA</name>
<sequence>GEAVLKQGWIQALPCYVQHCLDAQDPDTALSHLARIADRIMERGPPTASRTVHHTQKAESTNDPVIAQLIKSVKSLTEAVSKMQTSDRNRGRSPQRPRSKSRNRSQGSRQSGQFCWYHWKFDFEEPGKRITPPQVATTEEGCLNSRLFYVRDKNSGLNFLVDTGAALSIIPKNKTELGRETSSVTLQAANKTKIATFGQKTLTLDLGFRRQFPWVFTVADLDLAILGMDFLERYEFLVDTKKRRLTLKETSKFTKGIESNITSLNLIQTPPVTTEKFQDILAEFPNLTKSNPQTSKTKLKVCHIIKTE</sequence>
<dbReference type="PANTHER" id="PTHR33327">
    <property type="entry name" value="ENDONUCLEASE"/>
    <property type="match status" value="1"/>
</dbReference>
<feature type="non-terminal residue" evidence="2">
    <location>
        <position position="308"/>
    </location>
</feature>
<accession>A0A4Z2CSY5</accession>
<evidence type="ECO:0000256" key="1">
    <source>
        <dbReference type="SAM" id="MobiDB-lite"/>
    </source>
</evidence>
<dbReference type="OrthoDB" id="6251061at2759"/>
<dbReference type="PROSITE" id="PS00141">
    <property type="entry name" value="ASP_PROTEASE"/>
    <property type="match status" value="1"/>
</dbReference>
<dbReference type="Gene3D" id="2.40.70.10">
    <property type="entry name" value="Acid Proteases"/>
    <property type="match status" value="1"/>
</dbReference>
<comment type="caution">
    <text evidence="2">The sequence shown here is derived from an EMBL/GenBank/DDBJ whole genome shotgun (WGS) entry which is preliminary data.</text>
</comment>
<dbReference type="InterPro" id="IPR021109">
    <property type="entry name" value="Peptidase_aspartic_dom_sf"/>
</dbReference>
<dbReference type="FunFam" id="2.40.70.10:FF:000130">
    <property type="entry name" value="Retrovirus-related Pol polyprotein from transposon opus-like Protein"/>
    <property type="match status" value="1"/>
</dbReference>
<feature type="region of interest" description="Disordered" evidence="1">
    <location>
        <begin position="80"/>
        <end position="110"/>
    </location>
</feature>
<protein>
    <submittedName>
        <fullName evidence="2">Family A2 unassigned peptidase (A02 family)</fullName>
    </submittedName>
</protein>
<dbReference type="EMBL" id="SKCS01000432">
    <property type="protein sequence ID" value="TNN07347.1"/>
    <property type="molecule type" value="Genomic_DNA"/>
</dbReference>
<dbReference type="GO" id="GO:0006508">
    <property type="term" value="P:proteolysis"/>
    <property type="evidence" value="ECO:0007669"/>
    <property type="project" value="InterPro"/>
</dbReference>
<dbReference type="GO" id="GO:0004190">
    <property type="term" value="F:aspartic-type endopeptidase activity"/>
    <property type="evidence" value="ECO:0007669"/>
    <property type="project" value="InterPro"/>
</dbReference>
<dbReference type="Proteomes" id="UP000311919">
    <property type="component" value="Unassembled WGS sequence"/>
</dbReference>
<feature type="region of interest" description="Disordered" evidence="1">
    <location>
        <begin position="43"/>
        <end position="64"/>
    </location>
</feature>
<evidence type="ECO:0000313" key="3">
    <source>
        <dbReference type="Proteomes" id="UP000311919"/>
    </source>
</evidence>
<keyword evidence="3" id="KW-1185">Reference proteome</keyword>
<proteinExistence type="predicted"/>
<feature type="non-terminal residue" evidence="2">
    <location>
        <position position="1"/>
    </location>
</feature>
<evidence type="ECO:0000313" key="2">
    <source>
        <dbReference type="EMBL" id="TNN07347.1"/>
    </source>
</evidence>
<feature type="compositionally biased region" description="Basic residues" evidence="1">
    <location>
        <begin position="91"/>
        <end position="103"/>
    </location>
</feature>
<dbReference type="SUPFAM" id="SSF50630">
    <property type="entry name" value="Acid proteases"/>
    <property type="match status" value="1"/>
</dbReference>
<dbReference type="PANTHER" id="PTHR33327:SF3">
    <property type="entry name" value="RNA-DIRECTED DNA POLYMERASE"/>
    <property type="match status" value="1"/>
</dbReference>
<gene>
    <name evidence="2" type="ORF">EWB00_007773</name>
</gene>
<dbReference type="CDD" id="cd06094">
    <property type="entry name" value="RP_Saci_like"/>
    <property type="match status" value="1"/>
</dbReference>
<organism evidence="2 3">
    <name type="scientific">Schistosoma japonicum</name>
    <name type="common">Blood fluke</name>
    <dbReference type="NCBI Taxonomy" id="6182"/>
    <lineage>
        <taxon>Eukaryota</taxon>
        <taxon>Metazoa</taxon>
        <taxon>Spiralia</taxon>
        <taxon>Lophotrochozoa</taxon>
        <taxon>Platyhelminthes</taxon>
        <taxon>Trematoda</taxon>
        <taxon>Digenea</taxon>
        <taxon>Strigeidida</taxon>
        <taxon>Schistosomatoidea</taxon>
        <taxon>Schistosomatidae</taxon>
        <taxon>Schistosoma</taxon>
    </lineage>
</organism>
<dbReference type="AlphaFoldDB" id="A0A4Z2CSY5"/>
<reference evidence="2 3" key="1">
    <citation type="submission" date="2019-03" db="EMBL/GenBank/DDBJ databases">
        <title>An improved genome assembly of the fluke Schistosoma japonicum.</title>
        <authorList>
            <person name="Hu W."/>
            <person name="Luo F."/>
            <person name="Yin M."/>
            <person name="Mo X."/>
            <person name="Sun C."/>
            <person name="Wu Q."/>
            <person name="Zhu B."/>
            <person name="Xiang M."/>
            <person name="Wang J."/>
            <person name="Wang Y."/>
            <person name="Zhang T."/>
            <person name="Xu B."/>
            <person name="Zheng H."/>
            <person name="Feng Z."/>
        </authorList>
    </citation>
    <scope>NUCLEOTIDE SEQUENCE [LARGE SCALE GENOMIC DNA]</scope>
    <source>
        <strain evidence="2">HuSjv2</strain>
        <tissue evidence="2">Worms</tissue>
    </source>
</reference>
<dbReference type="InterPro" id="IPR001969">
    <property type="entry name" value="Aspartic_peptidase_AS"/>
</dbReference>
<dbReference type="STRING" id="6182.A0A4Z2CSY5"/>